<reference evidence="2 3" key="1">
    <citation type="submission" date="2017-04" db="EMBL/GenBank/DDBJ databases">
        <authorList>
            <person name="Afonso C.L."/>
            <person name="Miller P.J."/>
            <person name="Scott M.A."/>
            <person name="Spackman E."/>
            <person name="Goraichik I."/>
            <person name="Dimitrov K.M."/>
            <person name="Suarez D.L."/>
            <person name="Swayne D.E."/>
        </authorList>
    </citation>
    <scope>NUCLEOTIDE SEQUENCE [LARGE SCALE GENOMIC DNA]</scope>
    <source>
        <strain evidence="2 3">DSM 5090</strain>
    </source>
</reference>
<proteinExistence type="predicted"/>
<dbReference type="InterPro" id="IPR011437">
    <property type="entry name" value="DUF1540"/>
</dbReference>
<feature type="domain" description="DUF1540" evidence="1">
    <location>
        <begin position="24"/>
        <end position="62"/>
    </location>
</feature>
<accession>A0A1W2EJC3</accession>
<name>A0A1W2EJC3_9FIRM</name>
<dbReference type="Pfam" id="PF07561">
    <property type="entry name" value="DUF1540"/>
    <property type="match status" value="2"/>
</dbReference>
<dbReference type="AlphaFoldDB" id="A0A1W2EJC3"/>
<evidence type="ECO:0000259" key="1">
    <source>
        <dbReference type="Pfam" id="PF07561"/>
    </source>
</evidence>
<dbReference type="EMBL" id="FWXI01000024">
    <property type="protein sequence ID" value="SMD09238.1"/>
    <property type="molecule type" value="Genomic_DNA"/>
</dbReference>
<keyword evidence="3" id="KW-1185">Reference proteome</keyword>
<protein>
    <recommendedName>
        <fullName evidence="1">DUF1540 domain-containing protein</fullName>
    </recommendedName>
</protein>
<evidence type="ECO:0000313" key="2">
    <source>
        <dbReference type="EMBL" id="SMD09238.1"/>
    </source>
</evidence>
<organism evidence="2 3">
    <name type="scientific">Sporomusa malonica</name>
    <dbReference type="NCBI Taxonomy" id="112901"/>
    <lineage>
        <taxon>Bacteria</taxon>
        <taxon>Bacillati</taxon>
        <taxon>Bacillota</taxon>
        <taxon>Negativicutes</taxon>
        <taxon>Selenomonadales</taxon>
        <taxon>Sporomusaceae</taxon>
        <taxon>Sporomusa</taxon>
    </lineage>
</organism>
<dbReference type="STRING" id="112901.SAMN04488500_12458"/>
<evidence type="ECO:0000313" key="3">
    <source>
        <dbReference type="Proteomes" id="UP000192738"/>
    </source>
</evidence>
<feature type="domain" description="DUF1540" evidence="1">
    <location>
        <begin position="85"/>
        <end position="122"/>
    </location>
</feature>
<sequence length="126" mass="13642">MAVPLKAYWIGILNKKGGLKVAKINCEVSSCSHNKSFVCYANCVDIVGSSAKEERSTCCGSFLNNLLYSELTNNVLSTGSCDCLKCTVETCTYHSNNLCTLDNIQVNGGNAEYYTHTACASFKLKS</sequence>
<dbReference type="Proteomes" id="UP000192738">
    <property type="component" value="Unassembled WGS sequence"/>
</dbReference>
<gene>
    <name evidence="2" type="ORF">SAMN04488500_12458</name>
</gene>
<dbReference type="RefSeq" id="WP_245824085.1">
    <property type="nucleotide sequence ID" value="NZ_CP155572.1"/>
</dbReference>